<dbReference type="Pfam" id="PF08448">
    <property type="entry name" value="PAS_4"/>
    <property type="match status" value="1"/>
</dbReference>
<feature type="domain" description="PAS" evidence="1">
    <location>
        <begin position="390"/>
        <end position="453"/>
    </location>
</feature>
<gene>
    <name evidence="2" type="ORF">M2A_3042</name>
</gene>
<dbReference type="SMART" id="SM00091">
    <property type="entry name" value="PAS"/>
    <property type="match status" value="3"/>
</dbReference>
<dbReference type="InterPro" id="IPR035965">
    <property type="entry name" value="PAS-like_dom_sf"/>
</dbReference>
<evidence type="ECO:0000259" key="1">
    <source>
        <dbReference type="SMART" id="SM00091"/>
    </source>
</evidence>
<evidence type="ECO:0000313" key="3">
    <source>
        <dbReference type="Proteomes" id="UP000028702"/>
    </source>
</evidence>
<dbReference type="InterPro" id="IPR013656">
    <property type="entry name" value="PAS_4"/>
</dbReference>
<dbReference type="eggNOG" id="COG5001">
    <property type="taxonomic scope" value="Bacteria"/>
</dbReference>
<keyword evidence="3" id="KW-1185">Reference proteome</keyword>
<organism evidence="2 3">
    <name type="scientific">Tepidicaulis marinus</name>
    <dbReference type="NCBI Taxonomy" id="1333998"/>
    <lineage>
        <taxon>Bacteria</taxon>
        <taxon>Pseudomonadati</taxon>
        <taxon>Pseudomonadota</taxon>
        <taxon>Alphaproteobacteria</taxon>
        <taxon>Hyphomicrobiales</taxon>
        <taxon>Parvibaculaceae</taxon>
        <taxon>Tepidicaulis</taxon>
    </lineage>
</organism>
<dbReference type="EMBL" id="BBIO01000020">
    <property type="protein sequence ID" value="GAK46543.1"/>
    <property type="molecule type" value="Genomic_DNA"/>
</dbReference>
<evidence type="ECO:0000313" key="2">
    <source>
        <dbReference type="EMBL" id="GAK46543.1"/>
    </source>
</evidence>
<comment type="caution">
    <text evidence="2">The sequence shown here is derived from an EMBL/GenBank/DDBJ whole genome shotgun (WGS) entry which is preliminary data.</text>
</comment>
<dbReference type="SUPFAM" id="SSF55785">
    <property type="entry name" value="PYP-like sensor domain (PAS domain)"/>
    <property type="match status" value="2"/>
</dbReference>
<sequence length="526" mass="56735">MDVEYGGNGALNADDAVPGLDVLQEANHPVWLWDLHRQRISWGNGAALTFWQEETLLDLIEHEFDPADPMAALFTEIQQAGSSESALYPITLDLLEGRRPVTLRCRLLMLDDGQPGILAELIEDTGLEAGRFTRFGQMVEQAPLALSLFNLEGRLLYQNPKADRLLGRSAANASLAALLGDSELAEILLGKAARSGTASRLVEVKGSETKDAVPFLCRLTLRKVEDPETGAGAVVALWRDAAMRNAALETAAGEKAELKALLDAVSDFQWRMAYRDGAMRFTSMSDGFEALTGVKAETLEGLSFEELALRENVELSPALRQALAGGSPWRDIGLAWSKGGGAENKDALHLSFSAVPLRTREGRQTGWAGIGKRIAAPLEKTPAAPSSSLSEDIALFETLKFGVLLLDAKGTVTGANAYARQIFNIPLHGMAVSDGFSLQDKNIIERELDALCGGNGLMPEKDDTGLSVLLPAARTRTGTDQPLRLFLFDRAAEGTPRPLAVFLKPQAKSLAARRPCAPPSRKPSTR</sequence>
<reference evidence="2 3" key="1">
    <citation type="submission" date="2014-07" db="EMBL/GenBank/DDBJ databases">
        <title>Tepidicaulis marinum gen. nov., sp. nov., a novel marine bacterium denitrifying nitrate to nitrous oxide strictly under microaerobic conditions.</title>
        <authorList>
            <person name="Takeuchi M."/>
            <person name="Yamagishi T."/>
            <person name="Kamagata Y."/>
            <person name="Oshima K."/>
            <person name="Hattori M."/>
            <person name="Katayama T."/>
            <person name="Hanada S."/>
            <person name="Tamaki H."/>
            <person name="Marumo K."/>
            <person name="Maeda H."/>
            <person name="Nedachi M."/>
            <person name="Iwasaki W."/>
            <person name="Suwa Y."/>
            <person name="Sakata S."/>
        </authorList>
    </citation>
    <scope>NUCLEOTIDE SEQUENCE [LARGE SCALE GENOMIC DNA]</scope>
    <source>
        <strain evidence="2 3">MA2</strain>
    </source>
</reference>
<protein>
    <submittedName>
        <fullName evidence="2">Two-component hybrid sensor and regulator</fullName>
    </submittedName>
</protein>
<proteinExistence type="predicted"/>
<dbReference type="RefSeq" id="WP_045449237.1">
    <property type="nucleotide sequence ID" value="NZ_BBIO01000020.1"/>
</dbReference>
<dbReference type="InterPro" id="IPR000014">
    <property type="entry name" value="PAS"/>
</dbReference>
<dbReference type="Pfam" id="PF13188">
    <property type="entry name" value="PAS_8"/>
    <property type="match status" value="2"/>
</dbReference>
<accession>A0A081BES5</accession>
<dbReference type="Proteomes" id="UP000028702">
    <property type="component" value="Unassembled WGS sequence"/>
</dbReference>
<dbReference type="STRING" id="1333998.M2A_3042"/>
<name>A0A081BES5_9HYPH</name>
<dbReference type="AlphaFoldDB" id="A0A081BES5"/>
<dbReference type="Gene3D" id="3.30.450.20">
    <property type="entry name" value="PAS domain"/>
    <property type="match status" value="1"/>
</dbReference>
<feature type="domain" description="PAS" evidence="1">
    <location>
        <begin position="256"/>
        <end position="324"/>
    </location>
</feature>
<feature type="domain" description="PAS" evidence="1">
    <location>
        <begin position="133"/>
        <end position="196"/>
    </location>
</feature>